<dbReference type="InterPro" id="IPR006638">
    <property type="entry name" value="Elp3/MiaA/NifB-like_rSAM"/>
</dbReference>
<keyword evidence="3" id="KW-0004">4Fe-4S</keyword>
<keyword evidence="10" id="KW-0501">Molybdenum cofactor biosynthesis</keyword>
<dbReference type="EC" id="4.1.99.22" evidence="2"/>
<keyword evidence="7" id="KW-0408">Iron</keyword>
<evidence type="ECO:0000313" key="15">
    <source>
        <dbReference type="Proteomes" id="UP000305939"/>
    </source>
</evidence>
<reference evidence="14 15" key="1">
    <citation type="submission" date="2019-04" db="EMBL/GenBank/DDBJ databases">
        <title>Draft genome sequence of Robertkochia marina CC-AMO-30D.</title>
        <authorList>
            <person name="Hameed A."/>
            <person name="Lin S.-Y."/>
            <person name="Shahina M."/>
            <person name="Lai W.-A."/>
            <person name="Young C.-C."/>
        </authorList>
    </citation>
    <scope>NUCLEOTIDE SEQUENCE [LARGE SCALE GENOMIC DNA]</scope>
    <source>
        <strain evidence="14 15">CC-AMO-30D</strain>
    </source>
</reference>
<dbReference type="GO" id="GO:0046872">
    <property type="term" value="F:metal ion binding"/>
    <property type="evidence" value="ECO:0007669"/>
    <property type="project" value="UniProtKB-KW"/>
</dbReference>
<dbReference type="GO" id="GO:0006777">
    <property type="term" value="P:Mo-molybdopterin cofactor biosynthetic process"/>
    <property type="evidence" value="ECO:0007669"/>
    <property type="project" value="UniProtKB-KW"/>
</dbReference>
<dbReference type="Pfam" id="PF06463">
    <property type="entry name" value="Mob_synth_C"/>
    <property type="match status" value="1"/>
</dbReference>
<comment type="caution">
    <text evidence="14">The sequence shown here is derived from an EMBL/GenBank/DDBJ whole genome shotgun (WGS) entry which is preliminary data.</text>
</comment>
<evidence type="ECO:0000256" key="1">
    <source>
        <dbReference type="ARBA" id="ARBA00001966"/>
    </source>
</evidence>
<comment type="cofactor">
    <cofactor evidence="1">
        <name>[4Fe-4S] cluster</name>
        <dbReference type="ChEBI" id="CHEBI:49883"/>
    </cofactor>
</comment>
<feature type="domain" description="Radical SAM core" evidence="13">
    <location>
        <begin position="7"/>
        <end position="220"/>
    </location>
</feature>
<dbReference type="SUPFAM" id="SSF102114">
    <property type="entry name" value="Radical SAM enzymes"/>
    <property type="match status" value="1"/>
</dbReference>
<dbReference type="GO" id="GO:0061798">
    <property type="term" value="F:GTP 3',8'-cyclase activity"/>
    <property type="evidence" value="ECO:0007669"/>
    <property type="project" value="UniProtKB-EC"/>
</dbReference>
<accession>A0A4S3M1J6</accession>
<protein>
    <recommendedName>
        <fullName evidence="2">GTP 3',8-cyclase</fullName>
        <ecNumber evidence="2">4.1.99.22</ecNumber>
    </recommendedName>
</protein>
<evidence type="ECO:0000256" key="8">
    <source>
        <dbReference type="ARBA" id="ARBA00023014"/>
    </source>
</evidence>
<dbReference type="GO" id="GO:0051539">
    <property type="term" value="F:4 iron, 4 sulfur cluster binding"/>
    <property type="evidence" value="ECO:0007669"/>
    <property type="project" value="UniProtKB-KW"/>
</dbReference>
<dbReference type="NCBIfam" id="TIGR02666">
    <property type="entry name" value="moaA"/>
    <property type="match status" value="1"/>
</dbReference>
<dbReference type="InterPro" id="IPR007197">
    <property type="entry name" value="rSAM"/>
</dbReference>
<dbReference type="Gene3D" id="3.20.20.70">
    <property type="entry name" value="Aldolase class I"/>
    <property type="match status" value="1"/>
</dbReference>
<dbReference type="SFLD" id="SFLDG01383">
    <property type="entry name" value="cyclic_pyranopterin_phosphate"/>
    <property type="match status" value="1"/>
</dbReference>
<dbReference type="InterPro" id="IPR050105">
    <property type="entry name" value="MoCo_biosynth_MoaA/MoaC"/>
</dbReference>
<name>A0A4S3M1J6_9FLAO</name>
<dbReference type="RefSeq" id="WP_136334353.1">
    <property type="nucleotide sequence ID" value="NZ_QXMP01000018.1"/>
</dbReference>
<evidence type="ECO:0000256" key="10">
    <source>
        <dbReference type="ARBA" id="ARBA00023150"/>
    </source>
</evidence>
<keyword evidence="8" id="KW-0411">Iron-sulfur</keyword>
<evidence type="ECO:0000256" key="5">
    <source>
        <dbReference type="ARBA" id="ARBA00022723"/>
    </source>
</evidence>
<dbReference type="OrthoDB" id="9763993at2"/>
<dbReference type="CDD" id="cd01335">
    <property type="entry name" value="Radical_SAM"/>
    <property type="match status" value="1"/>
</dbReference>
<sequence>MMKLKDGFDRTIDYVRIGVTDRCNLRCFYCMPKEGIPYEPKAHLLSYEEIVRILNVLGQLGFQKVRFTGGEPFLRKDFITLLEKTHALNYYPNISITTNGTFIVKHIEKLKELGITTLNLSLDSLDAERFKQITRRDDFEKVIHAFHTLIDQGFNLKINAVVMNGINTRDILPMAALAEQYPVSVRFIEEMPFNGGYKQNKTVYSAKDILNTLQEQYPTLTRKSGNHGDTSTNYAVDGFAGDVGIIPAFSRTFCNTCNRLRITPKGEIKTCLYDGGVFSIRDFIRSGVTDEALAEKFMELVKIKPKDGFAAEQEKGKSLIRKESMSTIGG</sequence>
<dbReference type="SFLD" id="SFLDG01386">
    <property type="entry name" value="main_SPASM_domain-containing"/>
    <property type="match status" value="1"/>
</dbReference>
<dbReference type="InterPro" id="IPR010505">
    <property type="entry name" value="MoaA_twitch"/>
</dbReference>
<keyword evidence="4" id="KW-0949">S-adenosyl-L-methionine</keyword>
<dbReference type="SFLD" id="SFLDG01067">
    <property type="entry name" value="SPASM/twitch_domain_containing"/>
    <property type="match status" value="1"/>
</dbReference>
<evidence type="ECO:0000256" key="7">
    <source>
        <dbReference type="ARBA" id="ARBA00023004"/>
    </source>
</evidence>
<dbReference type="EMBL" id="SSMC01000001">
    <property type="protein sequence ID" value="THD68863.1"/>
    <property type="molecule type" value="Genomic_DNA"/>
</dbReference>
<comment type="catalytic activity">
    <reaction evidence="12">
        <text>GTP + AH2 + S-adenosyl-L-methionine = (8S)-3',8-cyclo-7,8-dihydroguanosine 5'-triphosphate + 5'-deoxyadenosine + L-methionine + A + H(+)</text>
        <dbReference type="Rhea" id="RHEA:49576"/>
        <dbReference type="ChEBI" id="CHEBI:13193"/>
        <dbReference type="ChEBI" id="CHEBI:15378"/>
        <dbReference type="ChEBI" id="CHEBI:17319"/>
        <dbReference type="ChEBI" id="CHEBI:17499"/>
        <dbReference type="ChEBI" id="CHEBI:37565"/>
        <dbReference type="ChEBI" id="CHEBI:57844"/>
        <dbReference type="ChEBI" id="CHEBI:59789"/>
        <dbReference type="ChEBI" id="CHEBI:131766"/>
        <dbReference type="EC" id="4.1.99.22"/>
    </reaction>
</comment>
<evidence type="ECO:0000256" key="11">
    <source>
        <dbReference type="ARBA" id="ARBA00023239"/>
    </source>
</evidence>
<keyword evidence="6" id="KW-0547">Nucleotide-binding</keyword>
<dbReference type="Proteomes" id="UP000305939">
    <property type="component" value="Unassembled WGS sequence"/>
</dbReference>
<keyword evidence="11" id="KW-0456">Lyase</keyword>
<dbReference type="UniPathway" id="UPA00344"/>
<keyword evidence="15" id="KW-1185">Reference proteome</keyword>
<evidence type="ECO:0000313" key="14">
    <source>
        <dbReference type="EMBL" id="THD68863.1"/>
    </source>
</evidence>
<dbReference type="InterPro" id="IPR058240">
    <property type="entry name" value="rSAM_sf"/>
</dbReference>
<dbReference type="InterPro" id="IPR013785">
    <property type="entry name" value="Aldolase_TIM"/>
</dbReference>
<dbReference type="SMART" id="SM00729">
    <property type="entry name" value="Elp3"/>
    <property type="match status" value="1"/>
</dbReference>
<dbReference type="AlphaFoldDB" id="A0A4S3M1J6"/>
<dbReference type="PANTHER" id="PTHR22960:SF0">
    <property type="entry name" value="MOLYBDENUM COFACTOR BIOSYNTHESIS PROTEIN 1"/>
    <property type="match status" value="1"/>
</dbReference>
<organism evidence="14 15">
    <name type="scientific">Robertkochia marina</name>
    <dbReference type="NCBI Taxonomy" id="1227945"/>
    <lineage>
        <taxon>Bacteria</taxon>
        <taxon>Pseudomonadati</taxon>
        <taxon>Bacteroidota</taxon>
        <taxon>Flavobacteriia</taxon>
        <taxon>Flavobacteriales</taxon>
        <taxon>Flavobacteriaceae</taxon>
        <taxon>Robertkochia</taxon>
    </lineage>
</organism>
<dbReference type="InterPro" id="IPR000385">
    <property type="entry name" value="MoaA_NifB_PqqE_Fe-S-bd_CS"/>
</dbReference>
<dbReference type="SFLD" id="SFLDS00029">
    <property type="entry name" value="Radical_SAM"/>
    <property type="match status" value="1"/>
</dbReference>
<evidence type="ECO:0000256" key="9">
    <source>
        <dbReference type="ARBA" id="ARBA00023134"/>
    </source>
</evidence>
<dbReference type="InterPro" id="IPR013483">
    <property type="entry name" value="MoaA"/>
</dbReference>
<dbReference type="Pfam" id="PF04055">
    <property type="entry name" value="Radical_SAM"/>
    <property type="match status" value="1"/>
</dbReference>
<gene>
    <name evidence="14" type="primary">moaA</name>
    <name evidence="14" type="ORF">E7Z59_00605</name>
</gene>
<dbReference type="CDD" id="cd21117">
    <property type="entry name" value="Twitch_MoaA"/>
    <property type="match status" value="1"/>
</dbReference>
<evidence type="ECO:0000256" key="3">
    <source>
        <dbReference type="ARBA" id="ARBA00022485"/>
    </source>
</evidence>
<evidence type="ECO:0000256" key="6">
    <source>
        <dbReference type="ARBA" id="ARBA00022741"/>
    </source>
</evidence>
<dbReference type="PROSITE" id="PS51918">
    <property type="entry name" value="RADICAL_SAM"/>
    <property type="match status" value="1"/>
</dbReference>
<dbReference type="GO" id="GO:0005525">
    <property type="term" value="F:GTP binding"/>
    <property type="evidence" value="ECO:0007669"/>
    <property type="project" value="UniProtKB-KW"/>
</dbReference>
<dbReference type="GO" id="GO:0061799">
    <property type="term" value="F:cyclic pyranopterin monophosphate synthase activity"/>
    <property type="evidence" value="ECO:0007669"/>
    <property type="project" value="TreeGrafter"/>
</dbReference>
<evidence type="ECO:0000259" key="13">
    <source>
        <dbReference type="PROSITE" id="PS51918"/>
    </source>
</evidence>
<dbReference type="PANTHER" id="PTHR22960">
    <property type="entry name" value="MOLYBDOPTERIN COFACTOR SYNTHESIS PROTEIN A"/>
    <property type="match status" value="1"/>
</dbReference>
<proteinExistence type="predicted"/>
<evidence type="ECO:0000256" key="2">
    <source>
        <dbReference type="ARBA" id="ARBA00012167"/>
    </source>
</evidence>
<evidence type="ECO:0000256" key="12">
    <source>
        <dbReference type="ARBA" id="ARBA00048697"/>
    </source>
</evidence>
<keyword evidence="5" id="KW-0479">Metal-binding</keyword>
<evidence type="ECO:0000256" key="4">
    <source>
        <dbReference type="ARBA" id="ARBA00022691"/>
    </source>
</evidence>
<dbReference type="InterPro" id="IPR040064">
    <property type="entry name" value="MoaA-like"/>
</dbReference>
<dbReference type="PROSITE" id="PS01305">
    <property type="entry name" value="MOAA_NIFB_PQQE"/>
    <property type="match status" value="1"/>
</dbReference>
<keyword evidence="9" id="KW-0342">GTP-binding</keyword>